<dbReference type="Proteomes" id="UP000005090">
    <property type="component" value="Chromosome"/>
</dbReference>
<dbReference type="STRING" id="686340.Metal_1266"/>
<keyword evidence="2" id="KW-1185">Reference proteome</keyword>
<organism evidence="1 2">
    <name type="scientific">Methylomicrobium album BG8</name>
    <dbReference type="NCBI Taxonomy" id="686340"/>
    <lineage>
        <taxon>Bacteria</taxon>
        <taxon>Pseudomonadati</taxon>
        <taxon>Pseudomonadota</taxon>
        <taxon>Gammaproteobacteria</taxon>
        <taxon>Methylococcales</taxon>
        <taxon>Methylococcaceae</taxon>
        <taxon>Methylomicrobium</taxon>
    </lineage>
</organism>
<sequence length="61" mass="6452">MISRENTRPASTPSSECAHAGCHCPVSAGQKYCSDYCENMVGADTCNCGHAECNPAAKDDR</sequence>
<accession>H8GIN9</accession>
<dbReference type="AlphaFoldDB" id="H8GIN9"/>
<proteinExistence type="predicted"/>
<evidence type="ECO:0008006" key="3">
    <source>
        <dbReference type="Google" id="ProtNLM"/>
    </source>
</evidence>
<dbReference type="HOGENOM" id="CLU_2917305_0_0_6"/>
<protein>
    <recommendedName>
        <fullName evidence="3">Metallothionein</fullName>
    </recommendedName>
</protein>
<dbReference type="EMBL" id="CM001475">
    <property type="protein sequence ID" value="EIC29066.1"/>
    <property type="molecule type" value="Genomic_DNA"/>
</dbReference>
<name>H8GIN9_METAL</name>
<gene>
    <name evidence="1" type="ORF">Metal_1266</name>
</gene>
<reference evidence="1 2" key="1">
    <citation type="journal article" date="2013" name="Genome Announc.">
        <title>Genome Sequence of the Obligate Gammaproteobacterial Methanotroph Methylomicrobium album Strain BG8.</title>
        <authorList>
            <person name="Kits K.D."/>
            <person name="Kalyuzhnaya M.G."/>
            <person name="Klotz M.G."/>
            <person name="Jetten M.S."/>
            <person name="Op den Camp H.J."/>
            <person name="Vuilleumier S."/>
            <person name="Bringel F."/>
            <person name="Dispirito A.A."/>
            <person name="Murrell J.C."/>
            <person name="Bruce D."/>
            <person name="Cheng J.F."/>
            <person name="Copeland A."/>
            <person name="Goodwin L."/>
            <person name="Hauser L."/>
            <person name="Lajus A."/>
            <person name="Land M.L."/>
            <person name="Lapidus A."/>
            <person name="Lucas S."/>
            <person name="Medigue C."/>
            <person name="Pitluck S."/>
            <person name="Woyke T."/>
            <person name="Zeytun A."/>
            <person name="Stein L.Y."/>
        </authorList>
    </citation>
    <scope>NUCLEOTIDE SEQUENCE [LARGE SCALE GENOMIC DNA]</scope>
    <source>
        <strain evidence="1 2">BG8</strain>
    </source>
</reference>
<evidence type="ECO:0000313" key="1">
    <source>
        <dbReference type="EMBL" id="EIC29066.1"/>
    </source>
</evidence>
<dbReference type="RefSeq" id="WP_005370663.1">
    <property type="nucleotide sequence ID" value="NZ_CM001475.1"/>
</dbReference>
<evidence type="ECO:0000313" key="2">
    <source>
        <dbReference type="Proteomes" id="UP000005090"/>
    </source>
</evidence>